<dbReference type="RefSeq" id="WP_037760403.1">
    <property type="nucleotide sequence ID" value="NZ_JAHSSQ010000002.1"/>
</dbReference>
<dbReference type="Proteomes" id="UP000758701">
    <property type="component" value="Unassembled WGS sequence"/>
</dbReference>
<organism evidence="3 4">
    <name type="scientific">Streptomyces olivaceus</name>
    <dbReference type="NCBI Taxonomy" id="47716"/>
    <lineage>
        <taxon>Bacteria</taxon>
        <taxon>Bacillati</taxon>
        <taxon>Actinomycetota</taxon>
        <taxon>Actinomycetes</taxon>
        <taxon>Kitasatosporales</taxon>
        <taxon>Streptomycetaceae</taxon>
        <taxon>Streptomyces</taxon>
    </lineage>
</organism>
<keyword evidence="4" id="KW-1185">Reference proteome</keyword>
<evidence type="ECO:0000313" key="4">
    <source>
        <dbReference type="Proteomes" id="UP000758701"/>
    </source>
</evidence>
<dbReference type="EMBL" id="JAHSTP010000001">
    <property type="protein sequence ID" value="MBZ6150134.1"/>
    <property type="molecule type" value="Genomic_DNA"/>
</dbReference>
<dbReference type="PROSITE" id="PS51257">
    <property type="entry name" value="PROKAR_LIPOPROTEIN"/>
    <property type="match status" value="1"/>
</dbReference>
<proteinExistence type="predicted"/>
<evidence type="ECO:0000256" key="2">
    <source>
        <dbReference type="SAM" id="SignalP"/>
    </source>
</evidence>
<feature type="compositionally biased region" description="Low complexity" evidence="1">
    <location>
        <begin position="40"/>
        <end position="57"/>
    </location>
</feature>
<protein>
    <recommendedName>
        <fullName evidence="5">Lipoprotein</fullName>
    </recommendedName>
</protein>
<keyword evidence="2" id="KW-0732">Signal</keyword>
<feature type="signal peptide" evidence="2">
    <location>
        <begin position="1"/>
        <end position="26"/>
    </location>
</feature>
<evidence type="ECO:0008006" key="5">
    <source>
        <dbReference type="Google" id="ProtNLM"/>
    </source>
</evidence>
<comment type="caution">
    <text evidence="3">The sequence shown here is derived from an EMBL/GenBank/DDBJ whole genome shotgun (WGS) entry which is preliminary data.</text>
</comment>
<accession>A0ABS7VWS9</accession>
<evidence type="ECO:0000256" key="1">
    <source>
        <dbReference type="SAM" id="MobiDB-lite"/>
    </source>
</evidence>
<feature type="chain" id="PRO_5045129374" description="Lipoprotein" evidence="2">
    <location>
        <begin position="27"/>
        <end position="220"/>
    </location>
</feature>
<gene>
    <name evidence="3" type="ORF">KVH32_02995</name>
</gene>
<evidence type="ECO:0000313" key="3">
    <source>
        <dbReference type="EMBL" id="MBZ6150134.1"/>
    </source>
</evidence>
<sequence>MNRRRPTLLAALALTAAAALTLSACGSDDDSSGDNDKIAGADTGSSTPSASPTAAEPSKADRPQLQLPADLSHTFEWPKTGNKEKDAVLADSEQSIKAVDLAIVNQDALDKAYLYYYEGEAAAGTQEFIQNYVDKKAVITGSYRFYAPEVAVDEDGTASFTYCEDQGKAYVKYLETGKVRETKVTEKSYVIYHTSLRKNSDGVWEIQKVASQSGSPKCQP</sequence>
<feature type="region of interest" description="Disordered" evidence="1">
    <location>
        <begin position="25"/>
        <end position="64"/>
    </location>
</feature>
<reference evidence="3 4" key="1">
    <citation type="submission" date="2021-06" db="EMBL/GenBank/DDBJ databases">
        <title>Ecological speciation of a Streptomyces species isolated from different habitats and geographic origins.</title>
        <authorList>
            <person name="Wang J."/>
        </authorList>
    </citation>
    <scope>NUCLEOTIDE SEQUENCE [LARGE SCALE GENOMIC DNA]</scope>
    <source>
        <strain evidence="3 4">FXJ8.012</strain>
    </source>
</reference>
<name>A0ABS7VWS9_STROV</name>